<feature type="compositionally biased region" description="Pro residues" evidence="1">
    <location>
        <begin position="352"/>
        <end position="362"/>
    </location>
</feature>
<feature type="compositionally biased region" description="Polar residues" evidence="1">
    <location>
        <begin position="220"/>
        <end position="232"/>
    </location>
</feature>
<keyword evidence="5" id="KW-1185">Reference proteome</keyword>
<dbReference type="AlphaFoldDB" id="A0A8X7UDU3"/>
<dbReference type="InterPro" id="IPR025836">
    <property type="entry name" value="Zn_knuckle_CX2CX4HX4C"/>
</dbReference>
<feature type="domain" description="Zinc knuckle CX2CX4HX4C" evidence="3">
    <location>
        <begin position="174"/>
        <end position="218"/>
    </location>
</feature>
<dbReference type="OrthoDB" id="1729074at2759"/>
<accession>A0A8X7UDU3</accession>
<dbReference type="EMBL" id="JAAMPC010000013">
    <property type="protein sequence ID" value="KAG2272331.1"/>
    <property type="molecule type" value="Genomic_DNA"/>
</dbReference>
<organism evidence="4 5">
    <name type="scientific">Brassica carinata</name>
    <name type="common">Ethiopian mustard</name>
    <name type="synonym">Abyssinian cabbage</name>
    <dbReference type="NCBI Taxonomy" id="52824"/>
    <lineage>
        <taxon>Eukaryota</taxon>
        <taxon>Viridiplantae</taxon>
        <taxon>Streptophyta</taxon>
        <taxon>Embryophyta</taxon>
        <taxon>Tracheophyta</taxon>
        <taxon>Spermatophyta</taxon>
        <taxon>Magnoliopsida</taxon>
        <taxon>eudicotyledons</taxon>
        <taxon>Gunneridae</taxon>
        <taxon>Pentapetalae</taxon>
        <taxon>rosids</taxon>
        <taxon>malvids</taxon>
        <taxon>Brassicales</taxon>
        <taxon>Brassicaceae</taxon>
        <taxon>Brassiceae</taxon>
        <taxon>Brassica</taxon>
    </lineage>
</organism>
<dbReference type="PANTHER" id="PTHR31286">
    <property type="entry name" value="GLYCINE-RICH CELL WALL STRUCTURAL PROTEIN 1.8-LIKE"/>
    <property type="match status" value="1"/>
</dbReference>
<proteinExistence type="predicted"/>
<evidence type="ECO:0000256" key="1">
    <source>
        <dbReference type="SAM" id="MobiDB-lite"/>
    </source>
</evidence>
<feature type="domain" description="DUF4283" evidence="2">
    <location>
        <begin position="38"/>
        <end position="118"/>
    </location>
</feature>
<dbReference type="InterPro" id="IPR025558">
    <property type="entry name" value="DUF4283"/>
</dbReference>
<evidence type="ECO:0000259" key="3">
    <source>
        <dbReference type="Pfam" id="PF14392"/>
    </source>
</evidence>
<evidence type="ECO:0000313" key="4">
    <source>
        <dbReference type="EMBL" id="KAG2272331.1"/>
    </source>
</evidence>
<evidence type="ECO:0000313" key="5">
    <source>
        <dbReference type="Proteomes" id="UP000886595"/>
    </source>
</evidence>
<dbReference type="Pfam" id="PF14392">
    <property type="entry name" value="zf-CCHC_4"/>
    <property type="match status" value="1"/>
</dbReference>
<dbReference type="Proteomes" id="UP000886595">
    <property type="component" value="Unassembled WGS sequence"/>
</dbReference>
<feature type="region of interest" description="Disordered" evidence="1">
    <location>
        <begin position="220"/>
        <end position="249"/>
    </location>
</feature>
<name>A0A8X7UDU3_BRACI</name>
<dbReference type="PANTHER" id="PTHR31286:SF163">
    <property type="entry name" value="ZINC KNUCKLE CX2CX4HX4C DOMAIN-CONTAINING PROTEIN"/>
    <property type="match status" value="1"/>
</dbReference>
<dbReference type="InterPro" id="IPR040256">
    <property type="entry name" value="At4g02000-like"/>
</dbReference>
<evidence type="ECO:0000259" key="2">
    <source>
        <dbReference type="Pfam" id="PF14111"/>
    </source>
</evidence>
<protein>
    <recommendedName>
        <fullName evidence="6">DUF4283 domain-containing protein</fullName>
    </recommendedName>
</protein>
<comment type="caution">
    <text evidence="4">The sequence shown here is derived from an EMBL/GenBank/DDBJ whole genome shotgun (WGS) entry which is preliminary data.</text>
</comment>
<evidence type="ECO:0008006" key="6">
    <source>
        <dbReference type="Google" id="ProtNLM"/>
    </source>
</evidence>
<sequence>MEARRLTTAEKGKDLASKDTTCKRIRAPDFDFSELVKENSKTLIGRTLNHREQLVEHLVLELPKKWALRGKVLGVDLGNGCFQFRFDRDEDMQCVLLNRPYQHNNWMVILERWEPVISSTFPSKIPFWITVKGLALHFWHEKMVYNIATELGQLEDYDITMTSARIRILLEAFEPLTMESIVDFSTGEEAPITFEYERIANYCTICSILTHTSRYCTKKATQQMRSSQSNPHSAERFGEPPVGRRNSSQVDRMAAFNPSLPLSGRPSSRDNKSFHQRVDRYGRPFGDMVTSEASRVLPLRNKITPDNDTRVSPPRLNGPASLSQGRRSVKDRLQLPKPPQLQWRVRENFSTPPLPPLPPLPSEPNNTGDHKRRWCREIPRFARTFWAKEKRPLPFYCQQDKNQGCCFVY</sequence>
<gene>
    <name evidence="4" type="ORF">Bca52824_066886</name>
</gene>
<reference evidence="4 5" key="1">
    <citation type="submission" date="2020-02" db="EMBL/GenBank/DDBJ databases">
        <authorList>
            <person name="Ma Q."/>
            <person name="Huang Y."/>
            <person name="Song X."/>
            <person name="Pei D."/>
        </authorList>
    </citation>
    <scope>NUCLEOTIDE SEQUENCE [LARGE SCALE GENOMIC DNA]</scope>
    <source>
        <strain evidence="4">Sxm20200214</strain>
        <tissue evidence="4">Leaf</tissue>
    </source>
</reference>
<dbReference type="Pfam" id="PF14111">
    <property type="entry name" value="DUF4283"/>
    <property type="match status" value="1"/>
</dbReference>
<feature type="region of interest" description="Disordered" evidence="1">
    <location>
        <begin position="292"/>
        <end position="371"/>
    </location>
</feature>